<dbReference type="EMBL" id="KV722477">
    <property type="protein sequence ID" value="OCH87666.1"/>
    <property type="molecule type" value="Genomic_DNA"/>
</dbReference>
<evidence type="ECO:0000256" key="2">
    <source>
        <dbReference type="ARBA" id="ARBA00023008"/>
    </source>
</evidence>
<dbReference type="InterPro" id="IPR052953">
    <property type="entry name" value="Ser-rich/MCO-related"/>
</dbReference>
<gene>
    <name evidence="5" type="ORF">OBBRIDRAFT_735794</name>
</gene>
<dbReference type="CDD" id="cd00920">
    <property type="entry name" value="Cupredoxin"/>
    <property type="match status" value="1"/>
</dbReference>
<keyword evidence="1" id="KW-0479">Metal-binding</keyword>
<evidence type="ECO:0000313" key="5">
    <source>
        <dbReference type="EMBL" id="OCH87666.1"/>
    </source>
</evidence>
<dbReference type="AlphaFoldDB" id="A0A8E2ANB0"/>
<name>A0A8E2ANB0_9APHY</name>
<dbReference type="SUPFAM" id="SSF49503">
    <property type="entry name" value="Cupredoxins"/>
    <property type="match status" value="1"/>
</dbReference>
<dbReference type="InterPro" id="IPR000923">
    <property type="entry name" value="BlueCu_1"/>
</dbReference>
<dbReference type="Proteomes" id="UP000250043">
    <property type="component" value="Unassembled WGS sequence"/>
</dbReference>
<dbReference type="GO" id="GO:0005507">
    <property type="term" value="F:copper ion binding"/>
    <property type="evidence" value="ECO:0007669"/>
    <property type="project" value="InterPro"/>
</dbReference>
<dbReference type="PANTHER" id="PTHR34883">
    <property type="entry name" value="SERINE-RICH PROTEIN, PUTATIVE-RELATED-RELATED"/>
    <property type="match status" value="1"/>
</dbReference>
<feature type="domain" description="Blue (type 1) copper" evidence="4">
    <location>
        <begin position="6"/>
        <end position="107"/>
    </location>
</feature>
<dbReference type="PANTHER" id="PTHR34883:SF15">
    <property type="entry name" value="EXTRACELLULAR SERINE-RICH PROTEIN"/>
    <property type="match status" value="1"/>
</dbReference>
<accession>A0A8E2ANB0</accession>
<organism evidence="5 6">
    <name type="scientific">Obba rivulosa</name>
    <dbReference type="NCBI Taxonomy" id="1052685"/>
    <lineage>
        <taxon>Eukaryota</taxon>
        <taxon>Fungi</taxon>
        <taxon>Dikarya</taxon>
        <taxon>Basidiomycota</taxon>
        <taxon>Agaricomycotina</taxon>
        <taxon>Agaricomycetes</taxon>
        <taxon>Polyporales</taxon>
        <taxon>Gelatoporiaceae</taxon>
        <taxon>Obba</taxon>
    </lineage>
</organism>
<keyword evidence="6" id="KW-1185">Reference proteome</keyword>
<evidence type="ECO:0000259" key="4">
    <source>
        <dbReference type="Pfam" id="PF00127"/>
    </source>
</evidence>
<feature type="region of interest" description="Disordered" evidence="3">
    <location>
        <begin position="169"/>
        <end position="195"/>
    </location>
</feature>
<dbReference type="OrthoDB" id="2331100at2759"/>
<dbReference type="Pfam" id="PF00127">
    <property type="entry name" value="Copper-bind"/>
    <property type="match status" value="1"/>
</dbReference>
<dbReference type="InterPro" id="IPR008972">
    <property type="entry name" value="Cupredoxin"/>
</dbReference>
<evidence type="ECO:0000313" key="6">
    <source>
        <dbReference type="Proteomes" id="UP000250043"/>
    </source>
</evidence>
<keyword evidence="2" id="KW-0186">Copper</keyword>
<feature type="compositionally biased region" description="Low complexity" evidence="3">
    <location>
        <begin position="169"/>
        <end position="184"/>
    </location>
</feature>
<evidence type="ECO:0000256" key="3">
    <source>
        <dbReference type="SAM" id="MobiDB-lite"/>
    </source>
</evidence>
<protein>
    <recommendedName>
        <fullName evidence="4">Blue (type 1) copper domain-containing protein</fullName>
    </recommendedName>
</protein>
<evidence type="ECO:0000256" key="1">
    <source>
        <dbReference type="ARBA" id="ARBA00022723"/>
    </source>
</evidence>
<dbReference type="Gene3D" id="2.60.40.420">
    <property type="entry name" value="Cupredoxins - blue copper proteins"/>
    <property type="match status" value="1"/>
</dbReference>
<reference evidence="5 6" key="1">
    <citation type="submission" date="2016-07" db="EMBL/GenBank/DDBJ databases">
        <title>Draft genome of the white-rot fungus Obba rivulosa 3A-2.</title>
        <authorList>
            <consortium name="DOE Joint Genome Institute"/>
            <person name="Miettinen O."/>
            <person name="Riley R."/>
            <person name="Acob R."/>
            <person name="Barry K."/>
            <person name="Cullen D."/>
            <person name="De Vries R."/>
            <person name="Hainaut M."/>
            <person name="Hatakka A."/>
            <person name="Henrissat B."/>
            <person name="Hilden K."/>
            <person name="Kuo R."/>
            <person name="Labutti K."/>
            <person name="Lipzen A."/>
            <person name="Makela M.R."/>
            <person name="Sandor L."/>
            <person name="Spatafora J.W."/>
            <person name="Grigoriev I.V."/>
            <person name="Hibbett D.S."/>
        </authorList>
    </citation>
    <scope>NUCLEOTIDE SEQUENCE [LARGE SCALE GENOMIC DNA]</scope>
    <source>
        <strain evidence="5 6">3A-2</strain>
    </source>
</reference>
<proteinExistence type="predicted"/>
<dbReference type="GO" id="GO:0009055">
    <property type="term" value="F:electron transfer activity"/>
    <property type="evidence" value="ECO:0007669"/>
    <property type="project" value="InterPro"/>
</dbReference>
<sequence>MVGQDASAQGGALQFSPSSITAPNGTVVTFVWQGSPGNHTVTQSSFATPCSPLTGGFDSGYIFVPANTTGGFPTWNLTITNDQEPIWFFCAQHLPVPHCPAGMVGAINAPTTGTKTFDAFQSAAKAATDSGVPVPALSGSAAFATAAPGPITGSFSGLLNPTASVSGAASQSSGASAPGASGASGASGSGPSGTGNAASGVAASGLFTFVAALLGVTLM</sequence>